<feature type="transmembrane region" description="Helical" evidence="6">
    <location>
        <begin position="213"/>
        <end position="237"/>
    </location>
</feature>
<feature type="transmembrane region" description="Helical" evidence="6">
    <location>
        <begin position="358"/>
        <end position="375"/>
    </location>
</feature>
<gene>
    <name evidence="7" type="ORF">A2304_03560</name>
</gene>
<dbReference type="InterPro" id="IPR002797">
    <property type="entry name" value="Polysacc_synth"/>
</dbReference>
<name>A0A1F7W5U3_9BACT</name>
<dbReference type="PANTHER" id="PTHR30250">
    <property type="entry name" value="PST FAMILY PREDICTED COLANIC ACID TRANSPORTER"/>
    <property type="match status" value="1"/>
</dbReference>
<feature type="transmembrane region" description="Helical" evidence="6">
    <location>
        <begin position="415"/>
        <end position="433"/>
    </location>
</feature>
<evidence type="ECO:0000313" key="7">
    <source>
        <dbReference type="EMBL" id="OGL98129.1"/>
    </source>
</evidence>
<dbReference type="InterPro" id="IPR050833">
    <property type="entry name" value="Poly_Biosynth_Transport"/>
</dbReference>
<sequence>MDPKRFATNYAFQMLGRALTMVFGLVTVGVLTRALSTTEFGDFTTGLTFLQFFGVIVDFGLTLTLIVMISEKGADQKRIVGNLFSMRLISGILVFGMAPVAVLAFPYSSSVRDVVFVGALGYLFMSEATLLVGVFQRHAAMWRSALAETLNRAVLLGLVVAVTSMGFGLQAIIACTVAANLIWLAATVWLARPFVPVAFRLDADVWREAIRRSWPIALSIAFNLIYLKGDILFLSLYRSSADVAVYGVAYKVLDVLTALPVMFMGLMLPILVADWSEGNRDAFRGHMARAFDIFAIITIPIAIGAQAVGTELVELIAGEKYAASGPLLQLLILALAAVFFSSLYGHAVVAVNRQRGMIWGYAAAAVVATAGYLTFIPRYGAWGAAFVTLISEMLIAIITYLVVSRASGAKPTFTVAIKAFACAALMYGIVSVLPDTHVLIDVTVGVAAYAASMVAIGGIDMKKIREITRPA</sequence>
<feature type="transmembrane region" description="Helical" evidence="6">
    <location>
        <begin position="328"/>
        <end position="351"/>
    </location>
</feature>
<feature type="transmembrane region" description="Helical" evidence="6">
    <location>
        <begin position="114"/>
        <end position="135"/>
    </location>
</feature>
<feature type="transmembrane region" description="Helical" evidence="6">
    <location>
        <begin position="439"/>
        <end position="459"/>
    </location>
</feature>
<dbReference type="GO" id="GO:0005886">
    <property type="term" value="C:plasma membrane"/>
    <property type="evidence" value="ECO:0007669"/>
    <property type="project" value="UniProtKB-SubCell"/>
</dbReference>
<keyword evidence="4 6" id="KW-1133">Transmembrane helix</keyword>
<evidence type="ECO:0000256" key="6">
    <source>
        <dbReference type="SAM" id="Phobius"/>
    </source>
</evidence>
<comment type="caution">
    <text evidence="7">The sequence shown here is derived from an EMBL/GenBank/DDBJ whole genome shotgun (WGS) entry which is preliminary data.</text>
</comment>
<feature type="transmembrane region" description="Helical" evidence="6">
    <location>
        <begin position="88"/>
        <end position="108"/>
    </location>
</feature>
<evidence type="ECO:0000256" key="1">
    <source>
        <dbReference type="ARBA" id="ARBA00004651"/>
    </source>
</evidence>
<dbReference type="Proteomes" id="UP000176501">
    <property type="component" value="Unassembled WGS sequence"/>
</dbReference>
<dbReference type="AlphaFoldDB" id="A0A1F7W5U3"/>
<feature type="transmembrane region" description="Helical" evidence="6">
    <location>
        <begin position="381"/>
        <end position="403"/>
    </location>
</feature>
<evidence type="ECO:0000256" key="2">
    <source>
        <dbReference type="ARBA" id="ARBA00022475"/>
    </source>
</evidence>
<keyword evidence="3 6" id="KW-0812">Transmembrane</keyword>
<evidence type="ECO:0000256" key="3">
    <source>
        <dbReference type="ARBA" id="ARBA00022692"/>
    </source>
</evidence>
<dbReference type="Pfam" id="PF01943">
    <property type="entry name" value="Polysacc_synt"/>
    <property type="match status" value="1"/>
</dbReference>
<feature type="transmembrane region" description="Helical" evidence="6">
    <location>
        <begin position="155"/>
        <end position="174"/>
    </location>
</feature>
<feature type="transmembrane region" description="Helical" evidence="6">
    <location>
        <begin position="180"/>
        <end position="201"/>
    </location>
</feature>
<keyword evidence="5 6" id="KW-0472">Membrane</keyword>
<proteinExistence type="predicted"/>
<evidence type="ECO:0000256" key="4">
    <source>
        <dbReference type="ARBA" id="ARBA00022989"/>
    </source>
</evidence>
<reference evidence="7 8" key="1">
    <citation type="journal article" date="2016" name="Nat. Commun.">
        <title>Thousands of microbial genomes shed light on interconnected biogeochemical processes in an aquifer system.</title>
        <authorList>
            <person name="Anantharaman K."/>
            <person name="Brown C.T."/>
            <person name="Hug L.A."/>
            <person name="Sharon I."/>
            <person name="Castelle C.J."/>
            <person name="Probst A.J."/>
            <person name="Thomas B.C."/>
            <person name="Singh A."/>
            <person name="Wilkins M.J."/>
            <person name="Karaoz U."/>
            <person name="Brodie E.L."/>
            <person name="Williams K.H."/>
            <person name="Hubbard S.S."/>
            <person name="Banfield J.F."/>
        </authorList>
    </citation>
    <scope>NUCLEOTIDE SEQUENCE [LARGE SCALE GENOMIC DNA]</scope>
</reference>
<evidence type="ECO:0000256" key="5">
    <source>
        <dbReference type="ARBA" id="ARBA00023136"/>
    </source>
</evidence>
<feature type="transmembrane region" description="Helical" evidence="6">
    <location>
        <begin position="12"/>
        <end position="35"/>
    </location>
</feature>
<organism evidence="7 8">
    <name type="scientific">Candidatus Uhrbacteria bacterium RIFOXYB2_FULL_57_15</name>
    <dbReference type="NCBI Taxonomy" id="1802422"/>
    <lineage>
        <taxon>Bacteria</taxon>
        <taxon>Candidatus Uhriibacteriota</taxon>
    </lineage>
</organism>
<accession>A0A1F7W5U3</accession>
<protein>
    <submittedName>
        <fullName evidence="7">Uncharacterized protein</fullName>
    </submittedName>
</protein>
<dbReference type="CDD" id="cd13128">
    <property type="entry name" value="MATE_Wzx_like"/>
    <property type="match status" value="1"/>
</dbReference>
<feature type="transmembrane region" description="Helical" evidence="6">
    <location>
        <begin position="257"/>
        <end position="275"/>
    </location>
</feature>
<dbReference type="PANTHER" id="PTHR30250:SF11">
    <property type="entry name" value="O-ANTIGEN TRANSPORTER-RELATED"/>
    <property type="match status" value="1"/>
</dbReference>
<evidence type="ECO:0000313" key="8">
    <source>
        <dbReference type="Proteomes" id="UP000176501"/>
    </source>
</evidence>
<dbReference type="EMBL" id="MGFE01000023">
    <property type="protein sequence ID" value="OGL98129.1"/>
    <property type="molecule type" value="Genomic_DNA"/>
</dbReference>
<keyword evidence="2" id="KW-1003">Cell membrane</keyword>
<feature type="transmembrane region" description="Helical" evidence="6">
    <location>
        <begin position="287"/>
        <end position="308"/>
    </location>
</feature>
<comment type="subcellular location">
    <subcellularLocation>
        <location evidence="1">Cell membrane</location>
        <topology evidence="1">Multi-pass membrane protein</topology>
    </subcellularLocation>
</comment>
<feature type="transmembrane region" description="Helical" evidence="6">
    <location>
        <begin position="47"/>
        <end position="67"/>
    </location>
</feature>